<dbReference type="RefSeq" id="WP_057891746.1">
    <property type="nucleotide sequence ID" value="NZ_AZFV01000009.1"/>
</dbReference>
<proteinExistence type="predicted"/>
<evidence type="ECO:0000313" key="2">
    <source>
        <dbReference type="EMBL" id="KRM17484.1"/>
    </source>
</evidence>
<comment type="caution">
    <text evidence="2">The sequence shown here is derived from an EMBL/GenBank/DDBJ whole genome shotgun (WGS) entry which is preliminary data.</text>
</comment>
<accession>A0A0R1WSR2</accession>
<dbReference type="EMBL" id="AZFV01000009">
    <property type="protein sequence ID" value="KRM17484.1"/>
    <property type="molecule type" value="Genomic_DNA"/>
</dbReference>
<feature type="region of interest" description="Disordered" evidence="1">
    <location>
        <begin position="152"/>
        <end position="184"/>
    </location>
</feature>
<gene>
    <name evidence="2" type="ORF">FD31_GL002677</name>
</gene>
<reference evidence="2 3" key="1">
    <citation type="journal article" date="2015" name="Genome Announc.">
        <title>Expanding the biotechnology potential of lactobacilli through comparative genomics of 213 strains and associated genera.</title>
        <authorList>
            <person name="Sun Z."/>
            <person name="Harris H.M."/>
            <person name="McCann A."/>
            <person name="Guo C."/>
            <person name="Argimon S."/>
            <person name="Zhang W."/>
            <person name="Yang X."/>
            <person name="Jeffery I.B."/>
            <person name="Cooney J.C."/>
            <person name="Kagawa T.F."/>
            <person name="Liu W."/>
            <person name="Song Y."/>
            <person name="Salvetti E."/>
            <person name="Wrobel A."/>
            <person name="Rasinkangas P."/>
            <person name="Parkhill J."/>
            <person name="Rea M.C."/>
            <person name="O'Sullivan O."/>
            <person name="Ritari J."/>
            <person name="Douillard F.P."/>
            <person name="Paul Ross R."/>
            <person name="Yang R."/>
            <person name="Briner A.E."/>
            <person name="Felis G.E."/>
            <person name="de Vos W.M."/>
            <person name="Barrangou R."/>
            <person name="Klaenhammer T.R."/>
            <person name="Caufield P.W."/>
            <person name="Cui Y."/>
            <person name="Zhang H."/>
            <person name="O'Toole P.W."/>
        </authorList>
    </citation>
    <scope>NUCLEOTIDE SEQUENCE [LARGE SCALE GENOMIC DNA]</scope>
    <source>
        <strain evidence="2 3">DSM 16982</strain>
    </source>
</reference>
<dbReference type="InterPro" id="IPR009636">
    <property type="entry name" value="SCAF"/>
</dbReference>
<dbReference type="Pfam" id="PF06810">
    <property type="entry name" value="Phage_scaffold"/>
    <property type="match status" value="1"/>
</dbReference>
<organism evidence="2 3">
    <name type="scientific">Companilactobacillus nantensis DSM 16982</name>
    <dbReference type="NCBI Taxonomy" id="1423774"/>
    <lineage>
        <taxon>Bacteria</taxon>
        <taxon>Bacillati</taxon>
        <taxon>Bacillota</taxon>
        <taxon>Bacilli</taxon>
        <taxon>Lactobacillales</taxon>
        <taxon>Lactobacillaceae</taxon>
        <taxon>Companilactobacillus</taxon>
    </lineage>
</organism>
<evidence type="ECO:0000256" key="1">
    <source>
        <dbReference type="SAM" id="MobiDB-lite"/>
    </source>
</evidence>
<sequence length="184" mass="20546">MKREFLKGLNLEESVIDQIMSQNGVDIENTKKSFGDVDSIKQENESYKSQLAERDKDIKSLSKKVKDNDDLSSQLKDLQGKYKTDTTNLNEQLNQTKLNSALNETLTAAKVRNPKAIKGLLNMDDIKLNDKGELVGVNDQIDSLKKSDGYLFDEGQHQDYSPAGGNGSNDKNDVQTLTNIFKGE</sequence>
<protein>
    <submittedName>
        <fullName evidence="2">Phage minor structural protein GP20</fullName>
    </submittedName>
</protein>
<name>A0A0R1WSR2_9LACO</name>
<evidence type="ECO:0000313" key="3">
    <source>
        <dbReference type="Proteomes" id="UP000051302"/>
    </source>
</evidence>
<dbReference type="AlphaFoldDB" id="A0A0R1WSR2"/>
<keyword evidence="3" id="KW-1185">Reference proteome</keyword>
<feature type="compositionally biased region" description="Polar residues" evidence="1">
    <location>
        <begin position="174"/>
        <end position="184"/>
    </location>
</feature>
<dbReference type="STRING" id="1423774.FD31_GL002677"/>
<dbReference type="PATRIC" id="fig|1423774.3.peg.2785"/>
<dbReference type="Proteomes" id="UP000051302">
    <property type="component" value="Unassembled WGS sequence"/>
</dbReference>